<dbReference type="AlphaFoldDB" id="A0A0A9ALS0"/>
<name>A0A0A9ALS0_ARUDO</name>
<proteinExistence type="predicted"/>
<organism evidence="1">
    <name type="scientific">Arundo donax</name>
    <name type="common">Giant reed</name>
    <name type="synonym">Donax arundinaceus</name>
    <dbReference type="NCBI Taxonomy" id="35708"/>
    <lineage>
        <taxon>Eukaryota</taxon>
        <taxon>Viridiplantae</taxon>
        <taxon>Streptophyta</taxon>
        <taxon>Embryophyta</taxon>
        <taxon>Tracheophyta</taxon>
        <taxon>Spermatophyta</taxon>
        <taxon>Magnoliopsida</taxon>
        <taxon>Liliopsida</taxon>
        <taxon>Poales</taxon>
        <taxon>Poaceae</taxon>
        <taxon>PACMAD clade</taxon>
        <taxon>Arundinoideae</taxon>
        <taxon>Arundineae</taxon>
        <taxon>Arundo</taxon>
    </lineage>
</organism>
<reference evidence="1" key="1">
    <citation type="submission" date="2014-09" db="EMBL/GenBank/DDBJ databases">
        <authorList>
            <person name="Magalhaes I.L.F."/>
            <person name="Oliveira U."/>
            <person name="Santos F.R."/>
            <person name="Vidigal T.H.D.A."/>
            <person name="Brescovit A.D."/>
            <person name="Santos A.J."/>
        </authorList>
    </citation>
    <scope>NUCLEOTIDE SEQUENCE</scope>
    <source>
        <tissue evidence="1">Shoot tissue taken approximately 20 cm above the soil surface</tissue>
    </source>
</reference>
<accession>A0A0A9ALS0</accession>
<sequence>MCLITEVDKEENLSTLSHFKLFILGEGLFEKGLLIMAWWNTYTISELFEVKSK</sequence>
<evidence type="ECO:0000313" key="1">
    <source>
        <dbReference type="EMBL" id="JAD52081.1"/>
    </source>
</evidence>
<dbReference type="EMBL" id="GBRH01245814">
    <property type="protein sequence ID" value="JAD52081.1"/>
    <property type="molecule type" value="Transcribed_RNA"/>
</dbReference>
<protein>
    <submittedName>
        <fullName evidence="1">Uncharacterized protein</fullName>
    </submittedName>
</protein>
<reference evidence="1" key="2">
    <citation type="journal article" date="2015" name="Data Brief">
        <title>Shoot transcriptome of the giant reed, Arundo donax.</title>
        <authorList>
            <person name="Barrero R.A."/>
            <person name="Guerrero F.D."/>
            <person name="Moolhuijzen P."/>
            <person name="Goolsby J.A."/>
            <person name="Tidwell J."/>
            <person name="Bellgard S.E."/>
            <person name="Bellgard M.I."/>
        </authorList>
    </citation>
    <scope>NUCLEOTIDE SEQUENCE</scope>
    <source>
        <tissue evidence="1">Shoot tissue taken approximately 20 cm above the soil surface</tissue>
    </source>
</reference>